<dbReference type="AlphaFoldDB" id="K7FI17"/>
<reference evidence="3" key="4">
    <citation type="submission" date="2025-09" db="UniProtKB">
        <authorList>
            <consortium name="Ensembl"/>
        </authorList>
    </citation>
    <scope>IDENTIFICATION</scope>
</reference>
<reference evidence="4" key="2">
    <citation type="journal article" date="2013" name="Nat. Genet.">
        <title>The draft genomes of soft-shell turtle and green sea turtle yield insights into the development and evolution of the turtle-specific body plan.</title>
        <authorList>
            <person name="Wang Z."/>
            <person name="Pascual-Anaya J."/>
            <person name="Zadissa A."/>
            <person name="Li W."/>
            <person name="Niimura Y."/>
            <person name="Huang Z."/>
            <person name="Li C."/>
            <person name="White S."/>
            <person name="Xiong Z."/>
            <person name="Fang D."/>
            <person name="Wang B."/>
            <person name="Ming Y."/>
            <person name="Chen Y."/>
            <person name="Zheng Y."/>
            <person name="Kuraku S."/>
            <person name="Pignatelli M."/>
            <person name="Herrero J."/>
            <person name="Beal K."/>
            <person name="Nozawa M."/>
            <person name="Li Q."/>
            <person name="Wang J."/>
            <person name="Zhang H."/>
            <person name="Yu L."/>
            <person name="Shigenobu S."/>
            <person name="Wang J."/>
            <person name="Liu J."/>
            <person name="Flicek P."/>
            <person name="Searle S."/>
            <person name="Wang J."/>
            <person name="Kuratani S."/>
            <person name="Yin Y."/>
            <person name="Aken B."/>
            <person name="Zhang G."/>
            <person name="Irie N."/>
        </authorList>
    </citation>
    <scope>NUCLEOTIDE SEQUENCE [LARGE SCALE GENOMIC DNA]</scope>
    <source>
        <strain evidence="4">Daiwa-1</strain>
    </source>
</reference>
<proteinExistence type="predicted"/>
<dbReference type="EMBL" id="AGCU01105604">
    <property type="status" value="NOT_ANNOTATED_CDS"/>
    <property type="molecule type" value="Genomic_DNA"/>
</dbReference>
<feature type="domain" description="Saposin B-type" evidence="2">
    <location>
        <begin position="31"/>
        <end position="112"/>
    </location>
</feature>
<dbReference type="InterPro" id="IPR008139">
    <property type="entry name" value="SaposinB_dom"/>
</dbReference>
<dbReference type="PANTHER" id="PTHR15541:SF2">
    <property type="entry name" value="GRANULYSIN"/>
    <property type="match status" value="1"/>
</dbReference>
<reference evidence="4" key="1">
    <citation type="submission" date="2011-10" db="EMBL/GenBank/DDBJ databases">
        <authorList>
            <consortium name="Soft-shell Turtle Genome Consortium"/>
        </authorList>
    </citation>
    <scope>NUCLEOTIDE SEQUENCE [LARGE SCALE GENOMIC DNA]</scope>
    <source>
        <strain evidence="4">Daiwa-1</strain>
    </source>
</reference>
<dbReference type="Ensembl" id="ENSPSIT00000007718.1">
    <property type="protein sequence ID" value="ENSPSIP00000007677.1"/>
    <property type="gene ID" value="ENSPSIG00000007063.1"/>
</dbReference>
<dbReference type="Pfam" id="PF03489">
    <property type="entry name" value="SapB_2"/>
    <property type="match status" value="1"/>
</dbReference>
<organism evidence="3 4">
    <name type="scientific">Pelodiscus sinensis</name>
    <name type="common">Chinese softshell turtle</name>
    <name type="synonym">Trionyx sinensis</name>
    <dbReference type="NCBI Taxonomy" id="13735"/>
    <lineage>
        <taxon>Eukaryota</taxon>
        <taxon>Metazoa</taxon>
        <taxon>Chordata</taxon>
        <taxon>Craniata</taxon>
        <taxon>Vertebrata</taxon>
        <taxon>Euteleostomi</taxon>
        <taxon>Archelosauria</taxon>
        <taxon>Testudinata</taxon>
        <taxon>Testudines</taxon>
        <taxon>Cryptodira</taxon>
        <taxon>Trionychia</taxon>
        <taxon>Trionychidae</taxon>
        <taxon>Pelodiscus</taxon>
    </lineage>
</organism>
<dbReference type="eggNOG" id="KOG1340">
    <property type="taxonomic scope" value="Eukaryota"/>
</dbReference>
<dbReference type="OrthoDB" id="69496at2759"/>
<evidence type="ECO:0000256" key="1">
    <source>
        <dbReference type="ARBA" id="ARBA00023157"/>
    </source>
</evidence>
<evidence type="ECO:0000313" key="3">
    <source>
        <dbReference type="Ensembl" id="ENSPSIP00000007677.1"/>
    </source>
</evidence>
<dbReference type="EMBL" id="AGCU01105603">
    <property type="status" value="NOT_ANNOTATED_CDS"/>
    <property type="molecule type" value="Genomic_DNA"/>
</dbReference>
<dbReference type="OMA" id="MPRDICT"/>
<dbReference type="InterPro" id="IPR008138">
    <property type="entry name" value="SapB_2"/>
</dbReference>
<keyword evidence="1" id="KW-1015">Disulfide bond</keyword>
<dbReference type="Gene3D" id="1.10.225.10">
    <property type="entry name" value="Saposin-like"/>
    <property type="match status" value="1"/>
</dbReference>
<dbReference type="PROSITE" id="PS50015">
    <property type="entry name" value="SAP_B"/>
    <property type="match status" value="1"/>
</dbReference>
<dbReference type="InterPro" id="IPR038847">
    <property type="entry name" value="Granulysin-like"/>
</dbReference>
<dbReference type="PANTHER" id="PTHR15541">
    <property type="entry name" value="GRANULYSIN RELATED"/>
    <property type="match status" value="1"/>
</dbReference>
<dbReference type="KEGG" id="pss:106732215"/>
<name>K7FI17_PELSI</name>
<dbReference type="RefSeq" id="XP_014430474.1">
    <property type="nucleotide sequence ID" value="XM_014574988.2"/>
</dbReference>
<dbReference type="GO" id="GO:0061844">
    <property type="term" value="P:antimicrobial humoral immune response mediated by antimicrobial peptide"/>
    <property type="evidence" value="ECO:0007669"/>
    <property type="project" value="TreeGrafter"/>
</dbReference>
<evidence type="ECO:0000313" key="4">
    <source>
        <dbReference type="Proteomes" id="UP000007267"/>
    </source>
</evidence>
<dbReference type="STRING" id="13735.ENSPSIP00000007677"/>
<dbReference type="InterPro" id="IPR011001">
    <property type="entry name" value="Saposin-like"/>
</dbReference>
<dbReference type="SMART" id="SM00741">
    <property type="entry name" value="SapB"/>
    <property type="match status" value="1"/>
</dbReference>
<dbReference type="Proteomes" id="UP000007267">
    <property type="component" value="Unassembled WGS sequence"/>
</dbReference>
<dbReference type="GO" id="GO:0044194">
    <property type="term" value="C:cytolytic granule"/>
    <property type="evidence" value="ECO:0007669"/>
    <property type="project" value="TreeGrafter"/>
</dbReference>
<dbReference type="GO" id="GO:0042742">
    <property type="term" value="P:defense response to bacterium"/>
    <property type="evidence" value="ECO:0007669"/>
    <property type="project" value="InterPro"/>
</dbReference>
<protein>
    <submittedName>
        <fullName evidence="3">Antimicrobial peptide NK-lysin-like</fullName>
    </submittedName>
</protein>
<sequence>MECKKELYCRDVWADLAVEDPLEEDDEARPPSKKCSLCTKLMDQLKSAAGEDPDEDAINSALRSACKALGKRVARVCKSLLKKYKDQISEALQNNEDSTEFCTNIKMCRGSSELSDFWN</sequence>
<reference evidence="3" key="3">
    <citation type="submission" date="2025-08" db="UniProtKB">
        <authorList>
            <consortium name="Ensembl"/>
        </authorList>
    </citation>
    <scope>IDENTIFICATION</scope>
</reference>
<dbReference type="GO" id="GO:0031640">
    <property type="term" value="P:killing of cells of another organism"/>
    <property type="evidence" value="ECO:0007669"/>
    <property type="project" value="TreeGrafter"/>
</dbReference>
<evidence type="ECO:0000259" key="2">
    <source>
        <dbReference type="PROSITE" id="PS50015"/>
    </source>
</evidence>
<keyword evidence="4" id="KW-1185">Reference proteome</keyword>
<dbReference type="GeneTree" id="ENSGT00610000087417"/>
<accession>K7FI17</accession>
<dbReference type="SUPFAM" id="SSF47862">
    <property type="entry name" value="Saposin"/>
    <property type="match status" value="1"/>
</dbReference>
<dbReference type="HOGENOM" id="CLU_2060753_0_0_1"/>